<dbReference type="Pfam" id="PF12441">
    <property type="entry name" value="CopG_antitoxin"/>
    <property type="match status" value="1"/>
</dbReference>
<dbReference type="InterPro" id="IPR022148">
    <property type="entry name" value="CopG_antitoxin"/>
</dbReference>
<dbReference type="RefSeq" id="WP_228124433.1">
    <property type="nucleotide sequence ID" value="NZ_JABCQG010000029.1"/>
</dbReference>
<name>A0ABR9YA13_9PROT</name>
<evidence type="ECO:0000313" key="2">
    <source>
        <dbReference type="Proteomes" id="UP000623107"/>
    </source>
</evidence>
<keyword evidence="2" id="KW-1185">Reference proteome</keyword>
<sequence length="65" mass="7212">MSSKNRSMPSLHSDEAVEDFVATADLTRYDLSGFKPTRFEIEPKAAALNMRLPASLLETDIAQAR</sequence>
<gene>
    <name evidence="1" type="ORF">HKD24_13875</name>
</gene>
<dbReference type="EMBL" id="JABCQG010000029">
    <property type="protein sequence ID" value="MBF0860279.1"/>
    <property type="molecule type" value="Genomic_DNA"/>
</dbReference>
<protein>
    <submittedName>
        <fullName evidence="1">Uncharacterized protein</fullName>
    </submittedName>
</protein>
<proteinExistence type="predicted"/>
<organism evidence="1 2">
    <name type="scientific">Gluconobacter vitians</name>
    <dbReference type="NCBI Taxonomy" id="2728102"/>
    <lineage>
        <taxon>Bacteria</taxon>
        <taxon>Pseudomonadati</taxon>
        <taxon>Pseudomonadota</taxon>
        <taxon>Alphaproteobacteria</taxon>
        <taxon>Acetobacterales</taxon>
        <taxon>Acetobacteraceae</taxon>
        <taxon>Gluconobacter</taxon>
    </lineage>
</organism>
<reference evidence="2" key="1">
    <citation type="submission" date="2020-04" db="EMBL/GenBank/DDBJ databases">
        <title>Description of novel Gluconacetobacter.</title>
        <authorList>
            <person name="Sombolestani A."/>
        </authorList>
    </citation>
    <scope>NUCLEOTIDE SEQUENCE [LARGE SCALE GENOMIC DNA]</scope>
    <source>
        <strain evidence="2">LMG 31484</strain>
    </source>
</reference>
<accession>A0ABR9YA13</accession>
<evidence type="ECO:0000313" key="1">
    <source>
        <dbReference type="EMBL" id="MBF0860279.1"/>
    </source>
</evidence>
<dbReference type="Proteomes" id="UP000623107">
    <property type="component" value="Unassembled WGS sequence"/>
</dbReference>
<comment type="caution">
    <text evidence="1">The sequence shown here is derived from an EMBL/GenBank/DDBJ whole genome shotgun (WGS) entry which is preliminary data.</text>
</comment>
<reference evidence="1 2" key="2">
    <citation type="submission" date="2020-11" db="EMBL/GenBank/DDBJ databases">
        <title>Description of novel Gluconobacter species.</title>
        <authorList>
            <person name="Cleenwerck I."/>
            <person name="Cnockaert M."/>
            <person name="Borremans W."/>
            <person name="Wieme A.D."/>
            <person name="De Vuyst L."/>
            <person name="Vandamme P."/>
        </authorList>
    </citation>
    <scope>NUCLEOTIDE SEQUENCE [LARGE SCALE GENOMIC DNA]</scope>
    <source>
        <strain evidence="1 2">LMG 31484</strain>
    </source>
</reference>